<gene>
    <name evidence="2" type="ORF">GGR36_002430</name>
</gene>
<evidence type="ECO:0000259" key="1">
    <source>
        <dbReference type="PROSITE" id="PS51186"/>
    </source>
</evidence>
<accession>A0A840BKW6</accession>
<keyword evidence="2" id="KW-0012">Acyltransferase</keyword>
<evidence type="ECO:0000313" key="3">
    <source>
        <dbReference type="Proteomes" id="UP000561045"/>
    </source>
</evidence>
<feature type="domain" description="N-acetyltransferase" evidence="1">
    <location>
        <begin position="1"/>
        <end position="133"/>
    </location>
</feature>
<reference evidence="2 3" key="1">
    <citation type="submission" date="2020-08" db="EMBL/GenBank/DDBJ databases">
        <title>Genomic Encyclopedia of Type Strains, Phase IV (KMG-IV): sequencing the most valuable type-strain genomes for metagenomic binning, comparative biology and taxonomic classification.</title>
        <authorList>
            <person name="Goeker M."/>
        </authorList>
    </citation>
    <scope>NUCLEOTIDE SEQUENCE [LARGE SCALE GENOMIC DNA]</scope>
    <source>
        <strain evidence="2 3">DSM 106739</strain>
    </source>
</reference>
<keyword evidence="3" id="KW-1185">Reference proteome</keyword>
<comment type="caution">
    <text evidence="2">The sequence shown here is derived from an EMBL/GenBank/DDBJ whole genome shotgun (WGS) entry which is preliminary data.</text>
</comment>
<dbReference type="EC" id="2.3.1.1" evidence="2"/>
<dbReference type="CDD" id="cd04301">
    <property type="entry name" value="NAT_SF"/>
    <property type="match status" value="1"/>
</dbReference>
<dbReference type="GO" id="GO:0016747">
    <property type="term" value="F:acyltransferase activity, transferring groups other than amino-acyl groups"/>
    <property type="evidence" value="ECO:0007669"/>
    <property type="project" value="InterPro"/>
</dbReference>
<dbReference type="PROSITE" id="PS51186">
    <property type="entry name" value="GNAT"/>
    <property type="match status" value="1"/>
</dbReference>
<dbReference type="NCBIfam" id="NF040501">
    <property type="entry name" value="resist_ArsN2"/>
    <property type="match status" value="1"/>
</dbReference>
<evidence type="ECO:0000313" key="2">
    <source>
        <dbReference type="EMBL" id="MBB4013084.1"/>
    </source>
</evidence>
<dbReference type="RefSeq" id="WP_183635001.1">
    <property type="nucleotide sequence ID" value="NZ_BAABLE010000005.1"/>
</dbReference>
<dbReference type="InterPro" id="IPR016181">
    <property type="entry name" value="Acyl_CoA_acyltransferase"/>
</dbReference>
<dbReference type="Pfam" id="PF00583">
    <property type="entry name" value="Acetyltransf_1"/>
    <property type="match status" value="1"/>
</dbReference>
<sequence>MNIEPLASVQEVLPLLSECGLPVSDITPSASISFFGVRSGGALVGVVGLEIHPPFGLLRSLAVAPAFRSSGIAHRLVAFVESLAATHGIKELFLLTTTAKGFFLGLGYSPAARMAAPPAIQATPQFSNLCPASSAFLSKNVGTAG</sequence>
<dbReference type="SUPFAM" id="SSF55729">
    <property type="entry name" value="Acyl-CoA N-acyltransferases (Nat)"/>
    <property type="match status" value="1"/>
</dbReference>
<organism evidence="2 3">
    <name type="scientific">Niveibacterium umoris</name>
    <dbReference type="NCBI Taxonomy" id="1193620"/>
    <lineage>
        <taxon>Bacteria</taxon>
        <taxon>Pseudomonadati</taxon>
        <taxon>Pseudomonadota</taxon>
        <taxon>Betaproteobacteria</taxon>
        <taxon>Rhodocyclales</taxon>
        <taxon>Rhodocyclaceae</taxon>
        <taxon>Niveibacterium</taxon>
    </lineage>
</organism>
<protein>
    <submittedName>
        <fullName evidence="2">Amino-acid N-acetyltransferase</fullName>
        <ecNumber evidence="2">2.3.1.1</ecNumber>
    </submittedName>
</protein>
<keyword evidence="2" id="KW-0808">Transferase</keyword>
<dbReference type="Gene3D" id="3.40.630.30">
    <property type="match status" value="1"/>
</dbReference>
<proteinExistence type="predicted"/>
<dbReference type="EMBL" id="JACIET010000002">
    <property type="protein sequence ID" value="MBB4013084.1"/>
    <property type="molecule type" value="Genomic_DNA"/>
</dbReference>
<dbReference type="AlphaFoldDB" id="A0A840BKW6"/>
<name>A0A840BKW6_9RHOO</name>
<dbReference type="InterPro" id="IPR000182">
    <property type="entry name" value="GNAT_dom"/>
</dbReference>
<dbReference type="Proteomes" id="UP000561045">
    <property type="component" value="Unassembled WGS sequence"/>
</dbReference>